<dbReference type="PROSITE" id="PS01124">
    <property type="entry name" value="HTH_ARAC_FAMILY_2"/>
    <property type="match status" value="1"/>
</dbReference>
<evidence type="ECO:0000313" key="6">
    <source>
        <dbReference type="Proteomes" id="UP000184041"/>
    </source>
</evidence>
<dbReference type="RefSeq" id="WP_073061008.1">
    <property type="nucleotide sequence ID" value="NZ_FQUS01000005.1"/>
</dbReference>
<dbReference type="Proteomes" id="UP000184041">
    <property type="component" value="Unassembled WGS sequence"/>
</dbReference>
<protein>
    <submittedName>
        <fullName evidence="5">Transcriptional regulator, AraC family</fullName>
    </submittedName>
</protein>
<evidence type="ECO:0000259" key="4">
    <source>
        <dbReference type="PROSITE" id="PS01124"/>
    </source>
</evidence>
<keyword evidence="6" id="KW-1185">Reference proteome</keyword>
<evidence type="ECO:0000256" key="2">
    <source>
        <dbReference type="ARBA" id="ARBA00023125"/>
    </source>
</evidence>
<reference evidence="5 6" key="1">
    <citation type="submission" date="2016-11" db="EMBL/GenBank/DDBJ databases">
        <authorList>
            <person name="Jaros S."/>
            <person name="Januszkiewicz K."/>
            <person name="Wedrychowicz H."/>
        </authorList>
    </citation>
    <scope>NUCLEOTIDE SEQUENCE [LARGE SCALE GENOMIC DNA]</scope>
    <source>
        <strain evidence="5 6">DSM 21986</strain>
    </source>
</reference>
<dbReference type="AlphaFoldDB" id="A0A1M4YUX2"/>
<dbReference type="Gene3D" id="1.10.10.60">
    <property type="entry name" value="Homeodomain-like"/>
    <property type="match status" value="1"/>
</dbReference>
<name>A0A1M4YUX2_9BACT</name>
<dbReference type="EMBL" id="FQUS01000005">
    <property type="protein sequence ID" value="SHF09146.1"/>
    <property type="molecule type" value="Genomic_DNA"/>
</dbReference>
<dbReference type="InterPro" id="IPR018060">
    <property type="entry name" value="HTH_AraC"/>
</dbReference>
<evidence type="ECO:0000313" key="5">
    <source>
        <dbReference type="EMBL" id="SHF09146.1"/>
    </source>
</evidence>
<dbReference type="GO" id="GO:0043565">
    <property type="term" value="F:sequence-specific DNA binding"/>
    <property type="evidence" value="ECO:0007669"/>
    <property type="project" value="InterPro"/>
</dbReference>
<dbReference type="Pfam" id="PF12833">
    <property type="entry name" value="HTH_18"/>
    <property type="match status" value="1"/>
</dbReference>
<dbReference type="OrthoDB" id="323290at2"/>
<keyword evidence="2" id="KW-0238">DNA-binding</keyword>
<accession>A0A1M4YUX2</accession>
<dbReference type="STRING" id="1194090.SAMN05443144_105154"/>
<keyword evidence="3" id="KW-0804">Transcription</keyword>
<organism evidence="5 6">
    <name type="scientific">Fodinibius roseus</name>
    <dbReference type="NCBI Taxonomy" id="1194090"/>
    <lineage>
        <taxon>Bacteria</taxon>
        <taxon>Pseudomonadati</taxon>
        <taxon>Balneolota</taxon>
        <taxon>Balneolia</taxon>
        <taxon>Balneolales</taxon>
        <taxon>Balneolaceae</taxon>
        <taxon>Fodinibius</taxon>
    </lineage>
</organism>
<sequence>MAAQNRSQYREFSPPPSLSKQILCVWTQKIEEKDGPYCHSILPDGCVDIVWIGDMEPMVAGPATHRILAQLPAGTNVMGARFQPGWAGSFLGLPAEELLNQHVSLTEIAHPAARQLSQEVFNYRSESSRLTAIMETLESYLKKEPCIDPAIQACVTWLVRHPAGRISDLASQTGLSNRQIRRKFNAAVGYAPKTFQRIARFQRFLMLSEDGPLGVQDLAGLAYVAGYADQAHMGREVKLLSGDPPQVLLENNAVSTLAMFDLFDAQVTRQN</sequence>
<feature type="domain" description="HTH araC/xylS-type" evidence="4">
    <location>
        <begin position="165"/>
        <end position="251"/>
    </location>
</feature>
<dbReference type="Pfam" id="PF20240">
    <property type="entry name" value="DUF6597"/>
    <property type="match status" value="1"/>
</dbReference>
<keyword evidence="1" id="KW-0805">Transcription regulation</keyword>
<dbReference type="GO" id="GO:0003700">
    <property type="term" value="F:DNA-binding transcription factor activity"/>
    <property type="evidence" value="ECO:0007669"/>
    <property type="project" value="InterPro"/>
</dbReference>
<gene>
    <name evidence="5" type="ORF">SAMN05443144_105154</name>
</gene>
<dbReference type="InterPro" id="IPR050204">
    <property type="entry name" value="AraC_XylS_family_regulators"/>
</dbReference>
<dbReference type="PANTHER" id="PTHR46796">
    <property type="entry name" value="HTH-TYPE TRANSCRIPTIONAL ACTIVATOR RHAS-RELATED"/>
    <property type="match status" value="1"/>
</dbReference>
<evidence type="ECO:0000256" key="1">
    <source>
        <dbReference type="ARBA" id="ARBA00023015"/>
    </source>
</evidence>
<dbReference type="SMART" id="SM00342">
    <property type="entry name" value="HTH_ARAC"/>
    <property type="match status" value="1"/>
</dbReference>
<dbReference type="InterPro" id="IPR046532">
    <property type="entry name" value="DUF6597"/>
</dbReference>
<proteinExistence type="predicted"/>
<evidence type="ECO:0000256" key="3">
    <source>
        <dbReference type="ARBA" id="ARBA00023163"/>
    </source>
</evidence>